<dbReference type="GO" id="GO:0005886">
    <property type="term" value="C:plasma membrane"/>
    <property type="evidence" value="ECO:0007669"/>
    <property type="project" value="UniProtKB-SubCell"/>
</dbReference>
<dbReference type="EMBL" id="SRRU01000011">
    <property type="protein sequence ID" value="TGN77130.1"/>
    <property type="molecule type" value="Genomic_DNA"/>
</dbReference>
<evidence type="ECO:0000256" key="14">
    <source>
        <dbReference type="ARBA" id="ARBA00023209"/>
    </source>
</evidence>
<keyword evidence="12" id="KW-0443">Lipid metabolism</keyword>
<evidence type="ECO:0000256" key="10">
    <source>
        <dbReference type="ARBA" id="ARBA00022801"/>
    </source>
</evidence>
<keyword evidence="13" id="KW-0472">Membrane</keyword>
<feature type="compositionally biased region" description="Low complexity" evidence="18">
    <location>
        <begin position="42"/>
        <end position="55"/>
    </location>
</feature>
<evidence type="ECO:0000256" key="9">
    <source>
        <dbReference type="ARBA" id="ARBA00022692"/>
    </source>
</evidence>
<dbReference type="Proteomes" id="UP000298513">
    <property type="component" value="Unassembled WGS sequence"/>
</dbReference>
<evidence type="ECO:0000256" key="16">
    <source>
        <dbReference type="ARBA" id="ARBA00032888"/>
    </source>
</evidence>
<comment type="pathway">
    <text evidence="4">Lipid metabolism.</text>
</comment>
<dbReference type="Gene3D" id="3.30.428.30">
    <property type="entry name" value="HIT family - CDH-like"/>
    <property type="match status" value="1"/>
</dbReference>
<keyword evidence="15" id="KW-1208">Phospholipid metabolism</keyword>
<dbReference type="InterPro" id="IPR003763">
    <property type="entry name" value="CDP-diacylglyc_Pase"/>
</dbReference>
<evidence type="ECO:0000256" key="13">
    <source>
        <dbReference type="ARBA" id="ARBA00023136"/>
    </source>
</evidence>
<evidence type="ECO:0000256" key="15">
    <source>
        <dbReference type="ARBA" id="ARBA00023264"/>
    </source>
</evidence>
<dbReference type="InterPro" id="IPR036265">
    <property type="entry name" value="HIT-like_sf"/>
</dbReference>
<comment type="subcellular location">
    <subcellularLocation>
        <location evidence="2">Cell membrane</location>
        <topology evidence="2">Single-pass membrane protein</topology>
    </subcellularLocation>
</comment>
<keyword evidence="20" id="KW-1185">Reference proteome</keyword>
<dbReference type="PROSITE" id="PS51318">
    <property type="entry name" value="TAT"/>
    <property type="match status" value="1"/>
</dbReference>
<dbReference type="InterPro" id="IPR006311">
    <property type="entry name" value="TAT_signal"/>
</dbReference>
<evidence type="ECO:0000313" key="20">
    <source>
        <dbReference type="Proteomes" id="UP000298513"/>
    </source>
</evidence>
<keyword evidence="14" id="KW-0594">Phospholipid biosynthesis</keyword>
<evidence type="ECO:0000256" key="5">
    <source>
        <dbReference type="ARBA" id="ARBA00006435"/>
    </source>
</evidence>
<keyword evidence="8" id="KW-0444">Lipid biosynthesis</keyword>
<feature type="region of interest" description="Disordered" evidence="18">
    <location>
        <begin position="42"/>
        <end position="68"/>
    </location>
</feature>
<evidence type="ECO:0000256" key="3">
    <source>
        <dbReference type="ARBA" id="ARBA00004927"/>
    </source>
</evidence>
<evidence type="ECO:0000256" key="1">
    <source>
        <dbReference type="ARBA" id="ARBA00001007"/>
    </source>
</evidence>
<proteinExistence type="inferred from homology"/>
<evidence type="ECO:0000256" key="12">
    <source>
        <dbReference type="ARBA" id="ARBA00023098"/>
    </source>
</evidence>
<evidence type="ECO:0000256" key="2">
    <source>
        <dbReference type="ARBA" id="ARBA00004162"/>
    </source>
</evidence>
<evidence type="ECO:0000256" key="7">
    <source>
        <dbReference type="ARBA" id="ARBA00022475"/>
    </source>
</evidence>
<sequence>MPDQQNAKEVPRRQFVALSGALGAATVLTGAAATVGAPAAAASGVDAGPAPDSCPTTPPPGGTSSCPPTSLQGICGRPTDNDPLWHDVQYCTSGIVPPPPQTKPDCLKMTPNYVVLHGKPETTHNYLLLPSCRVTGIECPFLVTSGPPNYWHEAWENARGGGDVPVQYPNIGLGINSQSARRYNQLHIHMAGVRASTQRRLQELESQGRMATSPAQWANPANQAAVTGSAGDRVYRVLRLPNLRDNLFNLLYTNVVRPNSLNMADQTMIVVPKTTAAGFAGAFYVLNSDTSIHDGTSTCDYLLVYS</sequence>
<keyword evidence="10 19" id="KW-0378">Hydrolase</keyword>
<dbReference type="EC" id="3.6.1.26" evidence="6"/>
<accession>A0A4Z1D4Q8</accession>
<evidence type="ECO:0000313" key="19">
    <source>
        <dbReference type="EMBL" id="TGN77130.1"/>
    </source>
</evidence>
<dbReference type="UniPathway" id="UPA00609">
    <property type="reaction ID" value="UER00664"/>
</dbReference>
<dbReference type="GO" id="GO:0008654">
    <property type="term" value="P:phospholipid biosynthetic process"/>
    <property type="evidence" value="ECO:0007669"/>
    <property type="project" value="UniProtKB-KW"/>
</dbReference>
<gene>
    <name evidence="19" type="ORF">E5082_27925</name>
</gene>
<dbReference type="AlphaFoldDB" id="A0A4Z1D4Q8"/>
<dbReference type="SUPFAM" id="SSF54197">
    <property type="entry name" value="HIT-like"/>
    <property type="match status" value="1"/>
</dbReference>
<comment type="caution">
    <text evidence="19">The sequence shown here is derived from an EMBL/GenBank/DDBJ whole genome shotgun (WGS) entry which is preliminary data.</text>
</comment>
<name>A0A4Z1D4Q8_STRGP</name>
<dbReference type="GO" id="GO:0008715">
    <property type="term" value="F:CDP-diacylglycerol diphosphatase activity"/>
    <property type="evidence" value="ECO:0007669"/>
    <property type="project" value="UniProtKB-EC"/>
</dbReference>
<evidence type="ECO:0000256" key="18">
    <source>
        <dbReference type="SAM" id="MobiDB-lite"/>
    </source>
</evidence>
<protein>
    <recommendedName>
        <fullName evidence="6">CDP-diacylglycerol diphosphatase</fullName>
        <ecNumber evidence="6">3.6.1.26</ecNumber>
    </recommendedName>
    <alternativeName>
        <fullName evidence="16">CDP-diacylglycerol phosphatidylhydrolase</fullName>
    </alternativeName>
    <alternativeName>
        <fullName evidence="17">CDP-diglyceride hydrolase</fullName>
    </alternativeName>
</protein>
<evidence type="ECO:0000256" key="17">
    <source>
        <dbReference type="ARBA" id="ARBA00032892"/>
    </source>
</evidence>
<reference evidence="19 20" key="1">
    <citation type="submission" date="2019-04" db="EMBL/GenBank/DDBJ databases">
        <title>Streptomyces sp. nov. Bv016 isolated from bark of Buahinia variegata.</title>
        <authorList>
            <person name="Kanchanasin P."/>
            <person name="Tanasupawat S."/>
            <person name="Yuki M."/>
            <person name="Kudo T."/>
        </authorList>
    </citation>
    <scope>NUCLEOTIDE SEQUENCE [LARGE SCALE GENOMIC DNA]</scope>
    <source>
        <strain evidence="19 20">JCM 4765</strain>
    </source>
</reference>
<evidence type="ECO:0000256" key="6">
    <source>
        <dbReference type="ARBA" id="ARBA00012375"/>
    </source>
</evidence>
<keyword evidence="11" id="KW-1133">Transmembrane helix</keyword>
<organism evidence="19 20">
    <name type="scientific">Streptomyces griseoluteus</name>
    <dbReference type="NCBI Taxonomy" id="29306"/>
    <lineage>
        <taxon>Bacteria</taxon>
        <taxon>Bacillati</taxon>
        <taxon>Actinomycetota</taxon>
        <taxon>Actinomycetes</taxon>
        <taxon>Kitasatosporales</taxon>
        <taxon>Streptomycetaceae</taxon>
        <taxon>Streptomyces</taxon>
    </lineage>
</organism>
<evidence type="ECO:0000256" key="4">
    <source>
        <dbReference type="ARBA" id="ARBA00005189"/>
    </source>
</evidence>
<dbReference type="Pfam" id="PF02611">
    <property type="entry name" value="CDH"/>
    <property type="match status" value="1"/>
</dbReference>
<dbReference type="RefSeq" id="WP_135794023.1">
    <property type="nucleotide sequence ID" value="NZ_BNBQ01000011.1"/>
</dbReference>
<dbReference type="GeneID" id="91533603"/>
<keyword evidence="7" id="KW-1003">Cell membrane</keyword>
<comment type="similarity">
    <text evidence="5">Belongs to the Cdh family.</text>
</comment>
<evidence type="ECO:0000256" key="8">
    <source>
        <dbReference type="ARBA" id="ARBA00022516"/>
    </source>
</evidence>
<comment type="pathway">
    <text evidence="3">Phospholipid metabolism; CDP-diacylglycerol degradation; phosphatidate from CDP-diacylglycerol: step 1/1.</text>
</comment>
<dbReference type="GO" id="GO:0046342">
    <property type="term" value="P:CDP-diacylglycerol catabolic process"/>
    <property type="evidence" value="ECO:0007669"/>
    <property type="project" value="UniProtKB-UniPathway"/>
</dbReference>
<comment type="catalytic activity">
    <reaction evidence="1">
        <text>a CDP-1,2-diacyl-sn-glycerol + H2O = a 1,2-diacyl-sn-glycero-3-phosphate + CMP + 2 H(+)</text>
        <dbReference type="Rhea" id="RHEA:15221"/>
        <dbReference type="ChEBI" id="CHEBI:15377"/>
        <dbReference type="ChEBI" id="CHEBI:15378"/>
        <dbReference type="ChEBI" id="CHEBI:58332"/>
        <dbReference type="ChEBI" id="CHEBI:58608"/>
        <dbReference type="ChEBI" id="CHEBI:60377"/>
        <dbReference type="EC" id="3.6.1.26"/>
    </reaction>
</comment>
<evidence type="ECO:0000256" key="11">
    <source>
        <dbReference type="ARBA" id="ARBA00022989"/>
    </source>
</evidence>
<keyword evidence="9" id="KW-0812">Transmembrane</keyword>